<dbReference type="InterPro" id="IPR002885">
    <property type="entry name" value="PPR_rpt"/>
</dbReference>
<feature type="compositionally biased region" description="Polar residues" evidence="3">
    <location>
        <begin position="67"/>
        <end position="85"/>
    </location>
</feature>
<accession>A0A8T1WUP7</accession>
<keyword evidence="5" id="KW-1185">Reference proteome</keyword>
<dbReference type="Pfam" id="PF13041">
    <property type="entry name" value="PPR_2"/>
    <property type="match status" value="2"/>
</dbReference>
<organism evidence="4 5">
    <name type="scientific">Phytophthora boehmeriae</name>
    <dbReference type="NCBI Taxonomy" id="109152"/>
    <lineage>
        <taxon>Eukaryota</taxon>
        <taxon>Sar</taxon>
        <taxon>Stramenopiles</taxon>
        <taxon>Oomycota</taxon>
        <taxon>Peronosporomycetes</taxon>
        <taxon>Peronosporales</taxon>
        <taxon>Peronosporaceae</taxon>
        <taxon>Phytophthora</taxon>
    </lineage>
</organism>
<sequence length="458" mass="51056">MSGLMRYAVAAGLRSLSASRGTFTPALASHLNEQSPSSLSSDHSRSISHSSALCKRKGGASAFAVKTSSWNRSKGNKSHSALSTKQKLKKNAAPHRSHLERTRDLKRKEQENVRNAKEWAKLEKDEELNRELDQVFEYLNNSGPMGDYVYQPEPTLEDVDEKDALAKLNAIARADPDVMKEVDEAVAKHTEETEEPQERAVQHTLTVDDYNFLLTVYATKSMHKEANALLTRMEKNLDQIQEDQAVVSVKPTDSTELALIEALDSVPHVVAPDVKSYMLYATALGMTGKAAPAVRVLGRMKERGVVPNVAMYNAVMRACTKGGRVTWAYNVMEKMQVAGLVPDRASFTILMNAAIAENDIDKAFETFNLMRTHVADPDEVAFNCIINGFARVGRIERALNLLEDMLECRLTPSLVTYNTLMNACAKSHYYAHKAVDFYYEMQELLSRSFATWIAIKSL</sequence>
<evidence type="ECO:0000256" key="1">
    <source>
        <dbReference type="ARBA" id="ARBA00022737"/>
    </source>
</evidence>
<evidence type="ECO:0000256" key="2">
    <source>
        <dbReference type="PROSITE-ProRule" id="PRU00708"/>
    </source>
</evidence>
<dbReference type="OrthoDB" id="47432at2759"/>
<feature type="repeat" description="PPR" evidence="2">
    <location>
        <begin position="413"/>
        <end position="444"/>
    </location>
</feature>
<reference evidence="4" key="1">
    <citation type="submission" date="2021-02" db="EMBL/GenBank/DDBJ databases">
        <authorList>
            <person name="Palmer J.M."/>
        </authorList>
    </citation>
    <scope>NUCLEOTIDE SEQUENCE</scope>
    <source>
        <strain evidence="4">SCRP23</strain>
    </source>
</reference>
<dbReference type="EMBL" id="JAGDFL010000210">
    <property type="protein sequence ID" value="KAG7395380.1"/>
    <property type="molecule type" value="Genomic_DNA"/>
</dbReference>
<feature type="repeat" description="PPR" evidence="2">
    <location>
        <begin position="308"/>
        <end position="342"/>
    </location>
</feature>
<name>A0A8T1WUP7_9STRA</name>
<feature type="region of interest" description="Disordered" evidence="3">
    <location>
        <begin position="32"/>
        <end position="52"/>
    </location>
</feature>
<gene>
    <name evidence="4" type="ORF">PHYBOEH_003890</name>
</gene>
<evidence type="ECO:0000313" key="4">
    <source>
        <dbReference type="EMBL" id="KAG7395380.1"/>
    </source>
</evidence>
<dbReference type="NCBIfam" id="TIGR00756">
    <property type="entry name" value="PPR"/>
    <property type="match status" value="4"/>
</dbReference>
<keyword evidence="1" id="KW-0677">Repeat</keyword>
<feature type="compositionally biased region" description="Basic and acidic residues" evidence="3">
    <location>
        <begin position="97"/>
        <end position="111"/>
    </location>
</feature>
<dbReference type="PROSITE" id="PS51375">
    <property type="entry name" value="PPR"/>
    <property type="match status" value="4"/>
</dbReference>
<feature type="repeat" description="PPR" evidence="2">
    <location>
        <begin position="273"/>
        <end position="307"/>
    </location>
</feature>
<proteinExistence type="predicted"/>
<evidence type="ECO:0008006" key="6">
    <source>
        <dbReference type="Google" id="ProtNLM"/>
    </source>
</evidence>
<dbReference type="PANTHER" id="PTHR47447:SF17">
    <property type="entry name" value="OS12G0638900 PROTEIN"/>
    <property type="match status" value="1"/>
</dbReference>
<comment type="caution">
    <text evidence="4">The sequence shown here is derived from an EMBL/GenBank/DDBJ whole genome shotgun (WGS) entry which is preliminary data.</text>
</comment>
<dbReference type="PANTHER" id="PTHR47447">
    <property type="entry name" value="OS03G0856100 PROTEIN"/>
    <property type="match status" value="1"/>
</dbReference>
<evidence type="ECO:0000256" key="3">
    <source>
        <dbReference type="SAM" id="MobiDB-lite"/>
    </source>
</evidence>
<feature type="compositionally biased region" description="Basic residues" evidence="3">
    <location>
        <begin position="86"/>
        <end position="96"/>
    </location>
</feature>
<dbReference type="Proteomes" id="UP000693981">
    <property type="component" value="Unassembled WGS sequence"/>
</dbReference>
<protein>
    <recommendedName>
        <fullName evidence="6">Pentacotripeptide-repeat region of PRORP domain-containing protein</fullName>
    </recommendedName>
</protein>
<dbReference type="AlphaFoldDB" id="A0A8T1WUP7"/>
<feature type="compositionally biased region" description="Low complexity" evidence="3">
    <location>
        <begin position="35"/>
        <end position="51"/>
    </location>
</feature>
<evidence type="ECO:0000313" key="5">
    <source>
        <dbReference type="Proteomes" id="UP000693981"/>
    </source>
</evidence>
<feature type="region of interest" description="Disordered" evidence="3">
    <location>
        <begin position="67"/>
        <end position="111"/>
    </location>
</feature>
<feature type="repeat" description="PPR" evidence="2">
    <location>
        <begin position="378"/>
        <end position="412"/>
    </location>
</feature>